<reference evidence="3 4" key="1">
    <citation type="journal article" date="2018" name="Nat. Biotechnol.">
        <title>A standardized bacterial taxonomy based on genome phylogeny substantially revises the tree of life.</title>
        <authorList>
            <person name="Parks D.H."/>
            <person name="Chuvochina M."/>
            <person name="Waite D.W."/>
            <person name="Rinke C."/>
            <person name="Skarshewski A."/>
            <person name="Chaumeil P.A."/>
            <person name="Hugenholtz P."/>
        </authorList>
    </citation>
    <scope>NUCLEOTIDE SEQUENCE [LARGE SCALE GENOMIC DNA]</scope>
    <source>
        <strain evidence="1">UBA8707</strain>
        <strain evidence="2">UBA9881</strain>
    </source>
</reference>
<name>A0A358HPS6_9PROT</name>
<comment type="caution">
    <text evidence="1">The sequence shown here is derived from an EMBL/GenBank/DDBJ whole genome shotgun (WGS) entry which is preliminary data.</text>
</comment>
<organism evidence="1 4">
    <name type="scientific">Thalassospira lucentensis</name>
    <dbReference type="NCBI Taxonomy" id="168935"/>
    <lineage>
        <taxon>Bacteria</taxon>
        <taxon>Pseudomonadati</taxon>
        <taxon>Pseudomonadota</taxon>
        <taxon>Alphaproteobacteria</taxon>
        <taxon>Rhodospirillales</taxon>
        <taxon>Thalassospiraceae</taxon>
        <taxon>Thalassospira</taxon>
    </lineage>
</organism>
<proteinExistence type="predicted"/>
<gene>
    <name evidence="1" type="ORF">DEF21_04665</name>
    <name evidence="2" type="ORF">DHR80_06265</name>
</gene>
<accession>A0A358HPS6</accession>
<evidence type="ECO:0000313" key="3">
    <source>
        <dbReference type="Proteomes" id="UP000264179"/>
    </source>
</evidence>
<dbReference type="Proteomes" id="UP000264179">
    <property type="component" value="Unassembled WGS sequence"/>
</dbReference>
<evidence type="ECO:0000313" key="4">
    <source>
        <dbReference type="Proteomes" id="UP000264753"/>
    </source>
</evidence>
<dbReference type="EMBL" id="DPOP01000059">
    <property type="protein sequence ID" value="HCW66811.1"/>
    <property type="molecule type" value="Genomic_DNA"/>
</dbReference>
<dbReference type="Proteomes" id="UP000264753">
    <property type="component" value="Unassembled WGS sequence"/>
</dbReference>
<sequence length="63" mass="7048">MVVRHKEDVTVAPRNVSSPDMAKKDDGREKAISLLQAAIVEGLESGEPQKLDVETFKLRMRRA</sequence>
<evidence type="ECO:0000313" key="2">
    <source>
        <dbReference type="EMBL" id="HCW66811.1"/>
    </source>
</evidence>
<dbReference type="EMBL" id="DOOG01000039">
    <property type="protein sequence ID" value="HBU97185.1"/>
    <property type="molecule type" value="Genomic_DNA"/>
</dbReference>
<evidence type="ECO:0008006" key="5">
    <source>
        <dbReference type="Google" id="ProtNLM"/>
    </source>
</evidence>
<evidence type="ECO:0000313" key="1">
    <source>
        <dbReference type="EMBL" id="HBU97185.1"/>
    </source>
</evidence>
<dbReference type="AlphaFoldDB" id="A0A358HPS6"/>
<protein>
    <recommendedName>
        <fullName evidence="5">Type II toxin-antitoxin system ParD family antitoxin</fullName>
    </recommendedName>
</protein>